<gene>
    <name evidence="1" type="ORF">PECUL_23A016742</name>
</gene>
<protein>
    <submittedName>
        <fullName evidence="1">Uncharacterized protein</fullName>
    </submittedName>
</protein>
<organism evidence="1 2">
    <name type="scientific">Pelobates cultripes</name>
    <name type="common">Western spadefoot toad</name>
    <dbReference type="NCBI Taxonomy" id="61616"/>
    <lineage>
        <taxon>Eukaryota</taxon>
        <taxon>Metazoa</taxon>
        <taxon>Chordata</taxon>
        <taxon>Craniata</taxon>
        <taxon>Vertebrata</taxon>
        <taxon>Euteleostomi</taxon>
        <taxon>Amphibia</taxon>
        <taxon>Batrachia</taxon>
        <taxon>Anura</taxon>
        <taxon>Pelobatoidea</taxon>
        <taxon>Pelobatidae</taxon>
        <taxon>Pelobates</taxon>
    </lineage>
</organism>
<reference evidence="1" key="1">
    <citation type="submission" date="2022-03" db="EMBL/GenBank/DDBJ databases">
        <authorList>
            <person name="Alioto T."/>
            <person name="Alioto T."/>
            <person name="Gomez Garrido J."/>
        </authorList>
    </citation>
    <scope>NUCLEOTIDE SEQUENCE</scope>
</reference>
<dbReference type="AlphaFoldDB" id="A0AAD1RLM8"/>
<proteinExistence type="predicted"/>
<sequence length="107" mass="12660">MDAKVDRCLFRDMPRFVMWYVTFRVTWDAPKPEVRWQPIGITLERRHVSLTKRLDNEMISVPIKKKATVFESPQAANTLPIEKAVTVQRNASRLEDRNIHSFFIIFI</sequence>
<keyword evidence="2" id="KW-1185">Reference proteome</keyword>
<name>A0AAD1RLM8_PELCU</name>
<dbReference type="Proteomes" id="UP001295444">
    <property type="component" value="Chromosome 03"/>
</dbReference>
<accession>A0AAD1RLM8</accession>
<dbReference type="EMBL" id="OW240914">
    <property type="protein sequence ID" value="CAH2273978.1"/>
    <property type="molecule type" value="Genomic_DNA"/>
</dbReference>
<evidence type="ECO:0000313" key="2">
    <source>
        <dbReference type="Proteomes" id="UP001295444"/>
    </source>
</evidence>
<evidence type="ECO:0000313" key="1">
    <source>
        <dbReference type="EMBL" id="CAH2273978.1"/>
    </source>
</evidence>